<organism evidence="5 6">
    <name type="scientific">Dinoponera quadriceps</name>
    <name type="common">South American ant</name>
    <dbReference type="NCBI Taxonomy" id="609295"/>
    <lineage>
        <taxon>Eukaryota</taxon>
        <taxon>Metazoa</taxon>
        <taxon>Ecdysozoa</taxon>
        <taxon>Arthropoda</taxon>
        <taxon>Hexapoda</taxon>
        <taxon>Insecta</taxon>
        <taxon>Pterygota</taxon>
        <taxon>Neoptera</taxon>
        <taxon>Endopterygota</taxon>
        <taxon>Hymenoptera</taxon>
        <taxon>Apocrita</taxon>
        <taxon>Aculeata</taxon>
        <taxon>Formicoidea</taxon>
        <taxon>Formicidae</taxon>
        <taxon>Ponerinae</taxon>
        <taxon>Ponerini</taxon>
        <taxon>Dinoponera</taxon>
    </lineage>
</organism>
<evidence type="ECO:0000256" key="1">
    <source>
        <dbReference type="ARBA" id="ARBA00022729"/>
    </source>
</evidence>
<dbReference type="GO" id="GO:0005615">
    <property type="term" value="C:extracellular space"/>
    <property type="evidence" value="ECO:0007669"/>
    <property type="project" value="TreeGrafter"/>
</dbReference>
<dbReference type="InterPro" id="IPR010562">
    <property type="entry name" value="Haemolymph_juvenile_hormone-bd"/>
</dbReference>
<dbReference type="AlphaFoldDB" id="A0A6P3XXA5"/>
<accession>A0A6P3XXA5</accession>
<dbReference type="GeneID" id="106748825"/>
<protein>
    <submittedName>
        <fullName evidence="6">Protein takeout-like</fullName>
    </submittedName>
</protein>
<dbReference type="OrthoDB" id="8190514at2759"/>
<evidence type="ECO:0000256" key="3">
    <source>
        <dbReference type="ARBA" id="ARBA00060902"/>
    </source>
</evidence>
<evidence type="ECO:0000313" key="6">
    <source>
        <dbReference type="RefSeq" id="XP_014483190.1"/>
    </source>
</evidence>
<reference evidence="6" key="1">
    <citation type="submission" date="2025-08" db="UniProtKB">
        <authorList>
            <consortium name="RefSeq"/>
        </authorList>
    </citation>
    <scope>IDENTIFICATION</scope>
</reference>
<feature type="signal peptide" evidence="4">
    <location>
        <begin position="1"/>
        <end position="16"/>
    </location>
</feature>
<keyword evidence="2" id="KW-0090">Biological rhythms</keyword>
<keyword evidence="5" id="KW-1185">Reference proteome</keyword>
<dbReference type="KEGG" id="dqu:106748825"/>
<comment type="similarity">
    <text evidence="3">Belongs to the TO family.</text>
</comment>
<dbReference type="PANTHER" id="PTHR11008">
    <property type="entry name" value="PROTEIN TAKEOUT-LIKE PROTEIN"/>
    <property type="match status" value="1"/>
</dbReference>
<dbReference type="Pfam" id="PF06585">
    <property type="entry name" value="JHBP"/>
    <property type="match status" value="1"/>
</dbReference>
<feature type="chain" id="PRO_5027895545" evidence="4">
    <location>
        <begin position="17"/>
        <end position="245"/>
    </location>
</feature>
<dbReference type="Proteomes" id="UP000515204">
    <property type="component" value="Unplaced"/>
</dbReference>
<proteinExistence type="inferred from homology"/>
<evidence type="ECO:0000256" key="4">
    <source>
        <dbReference type="SAM" id="SignalP"/>
    </source>
</evidence>
<sequence>MKTTVVLLSMVVMIMAVDFPSGFKVCKLSDPNFEKCYIEAAKIGLNILAKGDNTLGILPLEPIVIGNMTVQASGPVAVKHEYWNMKVYGLTKNLQITIKNFNKNTLANYKEVFYPYFYLLSNYKLDGKILLLPIHGEGKCKLMLHNSTITFKETFVTYEKDGETYIKFKKYDFRIKEAKLEMQFENLFGGDARLGETMNKFINENSKEIFDEVKPAYEKVFSDATSGIFNKIFSQIPLRKIFPPE</sequence>
<gene>
    <name evidence="6" type="primary">LOC106748825</name>
</gene>
<evidence type="ECO:0000256" key="2">
    <source>
        <dbReference type="ARBA" id="ARBA00023108"/>
    </source>
</evidence>
<keyword evidence="1 4" id="KW-0732">Signal</keyword>
<dbReference type="InterPro" id="IPR038606">
    <property type="entry name" value="To_sf"/>
</dbReference>
<dbReference type="RefSeq" id="XP_014483190.1">
    <property type="nucleotide sequence ID" value="XM_014627704.1"/>
</dbReference>
<evidence type="ECO:0000313" key="5">
    <source>
        <dbReference type="Proteomes" id="UP000515204"/>
    </source>
</evidence>
<dbReference type="SMART" id="SM00700">
    <property type="entry name" value="JHBP"/>
    <property type="match status" value="1"/>
</dbReference>
<dbReference type="Gene3D" id="3.15.10.30">
    <property type="entry name" value="Haemolymph juvenile hormone binding protein"/>
    <property type="match status" value="1"/>
</dbReference>
<dbReference type="FunFam" id="3.15.10.30:FF:000001">
    <property type="entry name" value="Takeout-like protein 1"/>
    <property type="match status" value="1"/>
</dbReference>
<dbReference type="PANTHER" id="PTHR11008:SF32">
    <property type="entry name" value="CIRCADIAN CLOCK-CONTROLLED PROTEIN DAYWAKE-RELATED"/>
    <property type="match status" value="1"/>
</dbReference>
<name>A0A6P3XXA5_DINQU</name>
<dbReference type="GO" id="GO:0007623">
    <property type="term" value="P:circadian rhythm"/>
    <property type="evidence" value="ECO:0007669"/>
    <property type="project" value="UniProtKB-ARBA"/>
</dbReference>